<feature type="compositionally biased region" description="Basic and acidic residues" evidence="3">
    <location>
        <begin position="256"/>
        <end position="292"/>
    </location>
</feature>
<feature type="domain" description="Reverse transcriptase" evidence="6">
    <location>
        <begin position="634"/>
        <end position="813"/>
    </location>
</feature>
<dbReference type="GO" id="GO:0003964">
    <property type="term" value="F:RNA-directed DNA polymerase activity"/>
    <property type="evidence" value="ECO:0007669"/>
    <property type="project" value="UniProtKB-KW"/>
</dbReference>
<dbReference type="Gene3D" id="3.30.70.270">
    <property type="match status" value="2"/>
</dbReference>
<evidence type="ECO:0000256" key="3">
    <source>
        <dbReference type="SAM" id="MobiDB-lite"/>
    </source>
</evidence>
<dbReference type="CDD" id="cd00303">
    <property type="entry name" value="retropepsin_like"/>
    <property type="match status" value="1"/>
</dbReference>
<dbReference type="InterPro" id="IPR043128">
    <property type="entry name" value="Rev_trsase/Diguanyl_cyclase"/>
</dbReference>
<dbReference type="SUPFAM" id="SSF56672">
    <property type="entry name" value="DNA/RNA polymerases"/>
    <property type="match status" value="1"/>
</dbReference>
<keyword evidence="8" id="KW-1185">Reference proteome</keyword>
<keyword evidence="2" id="KW-0175">Coiled coil</keyword>
<accession>A0ABQ5E113</accession>
<evidence type="ECO:0000313" key="8">
    <source>
        <dbReference type="Proteomes" id="UP001151760"/>
    </source>
</evidence>
<dbReference type="InterPro" id="IPR053134">
    <property type="entry name" value="RNA-dir_DNA_polymerase"/>
</dbReference>
<dbReference type="SUPFAM" id="SSF50630">
    <property type="entry name" value="Acid proteases"/>
    <property type="match status" value="1"/>
</dbReference>
<keyword evidence="4" id="KW-0472">Membrane</keyword>
<keyword evidence="7" id="KW-0548">Nucleotidyltransferase</keyword>
<gene>
    <name evidence="7" type="ORF">Tco_0952843</name>
</gene>
<keyword evidence="4" id="KW-0812">Transmembrane</keyword>
<reference evidence="7" key="1">
    <citation type="journal article" date="2022" name="Int. J. Mol. Sci.">
        <title>Draft Genome of Tanacetum Coccineum: Genomic Comparison of Closely Related Tanacetum-Family Plants.</title>
        <authorList>
            <person name="Yamashiro T."/>
            <person name="Shiraishi A."/>
            <person name="Nakayama K."/>
            <person name="Satake H."/>
        </authorList>
    </citation>
    <scope>NUCLEOTIDE SEQUENCE</scope>
</reference>
<dbReference type="InterPro" id="IPR056924">
    <property type="entry name" value="SH3_Tf2-1"/>
</dbReference>
<dbReference type="InterPro" id="IPR021109">
    <property type="entry name" value="Peptidase_aspartic_dom_sf"/>
</dbReference>
<feature type="compositionally biased region" description="Low complexity" evidence="3">
    <location>
        <begin position="240"/>
        <end position="250"/>
    </location>
</feature>
<dbReference type="Pfam" id="PF00078">
    <property type="entry name" value="RVT_1"/>
    <property type="match status" value="1"/>
</dbReference>
<name>A0ABQ5E113_9ASTR</name>
<dbReference type="InterPro" id="IPR001878">
    <property type="entry name" value="Znf_CCHC"/>
</dbReference>
<dbReference type="EMBL" id="BQNB010015787">
    <property type="protein sequence ID" value="GJT44128.1"/>
    <property type="molecule type" value="Genomic_DNA"/>
</dbReference>
<evidence type="ECO:0000256" key="1">
    <source>
        <dbReference type="PROSITE-ProRule" id="PRU00047"/>
    </source>
</evidence>
<dbReference type="PANTHER" id="PTHR24559:SF444">
    <property type="entry name" value="REVERSE TRANSCRIPTASE DOMAIN-CONTAINING PROTEIN"/>
    <property type="match status" value="1"/>
</dbReference>
<keyword evidence="7" id="KW-0808">Transferase</keyword>
<feature type="coiled-coil region" evidence="2">
    <location>
        <begin position="908"/>
        <end position="942"/>
    </location>
</feature>
<feature type="region of interest" description="Disordered" evidence="3">
    <location>
        <begin position="373"/>
        <end position="392"/>
    </location>
</feature>
<evidence type="ECO:0000256" key="2">
    <source>
        <dbReference type="SAM" id="Coils"/>
    </source>
</evidence>
<sequence>MVGALMYLTTSRPDIVHATCYCARYQAKPTEKHLTAVKRIFRYLKDSINMGLWYPKDTGFELTAFSDSDHAGCLDSRKSTSGGIQFLGGDKLVSWSSKKQDCTSMSSAEAETSEVKFIHKEDGKYCLSQHKKLMVEHAEYDESNTYVLERFNTTAGNLVKKILLKLNLSDHRLFKMVVEVPDSSCLTRSIATCSYPTDKHKDIMKAQSCDNLICTCIVPLISVHESGNSNKRDRDGNRIQNKGQGQQENKGPYDQGQHEYRGRQDQSVEHRGRQDRGYDSKRQDFRGQDKRFSSRNGNDRQGQGNYNQCQHRNQSTRDFNQGHASGSAGQRRSTETLPPPPLCTTCGKPHPGVCYKATGGCFTCGSTQHKVKDCPQGKQKQSMPADFARLPPTTGRVYATTRDQAAKTSGTITSILYIDDRTVFVLFDTGATHSIISTTFAKKLNMTPTPLIERVIISTPMKNHMLIDHEYVNCPLRFDDRIRPANLLPIHMLDFDVILGMDWLASHRATIDCYARTVIFGNVRQPEFVYHGSSPLKSVKLISAMKARTLISHGCQGFLASVMDTSLESPNIENLSVVREFADVFPDELPGLPPAREIEFGIELIPGAEPISKAPYRMAPVELKELKEQLQEMLENGFIRPSVSSWGAPVLFVKKKDGSMRLCIDYRELNRITIRNRYPLPRIDDLFDQLQGAKYFSKIDLRSGYHQLRVREQDISKTAFRTRYGHYEFLVMPFGLTNAPAVFMDLMNRIFHEYLDKFVIVFIDDILVYSKSEEEHEQHLRIVLEILRQKKLYAKFSKCEFWLQQVIFLGHIVSADGIIMDPSKVEAITKWPRPTTVTELMRKGEKFVWMDERQESFEELKWRLVSAPILTLPSSSGGFQIYSDALKKVTIRARLNVVSRRHLVLVAFGRYENMKSNLMLQIKEAQRDAGEVMAIVQNVEDRTHTDFSVLMMTVLCGFVKIGYVSLSVNQDVQDLKQYFWWNGHEANVLHFVVGMNICAWWRFAYNSSLAWLIIKAAPLSLLYGRKCRAPLFAGMKQVRRLIEGKAQSQFIGPFEIWNVFGEVSYRLALPPQLSHVHDVRSRGSDCDIPVVFSLVIALLRNKVRIFLIPTPLTIIMIYALLRSFRYWYRYSDLIVKVSHDIFLSIFDYLCDLLHLL</sequence>
<dbReference type="InterPro" id="IPR001969">
    <property type="entry name" value="Aspartic_peptidase_AS"/>
</dbReference>
<keyword evidence="1" id="KW-0862">Zinc</keyword>
<dbReference type="SMART" id="SM00343">
    <property type="entry name" value="ZnF_C2HC"/>
    <property type="match status" value="1"/>
</dbReference>
<keyword evidence="1" id="KW-0863">Zinc-finger</keyword>
<dbReference type="InterPro" id="IPR043502">
    <property type="entry name" value="DNA/RNA_pol_sf"/>
</dbReference>
<keyword evidence="1" id="KW-0479">Metal-binding</keyword>
<evidence type="ECO:0000259" key="5">
    <source>
        <dbReference type="PROSITE" id="PS50158"/>
    </source>
</evidence>
<proteinExistence type="predicted"/>
<feature type="compositionally biased region" description="Polar residues" evidence="3">
    <location>
        <begin position="294"/>
        <end position="331"/>
    </location>
</feature>
<evidence type="ECO:0000256" key="4">
    <source>
        <dbReference type="SAM" id="Phobius"/>
    </source>
</evidence>
<dbReference type="Gene3D" id="3.10.10.10">
    <property type="entry name" value="HIV Type 1 Reverse Transcriptase, subunit A, domain 1"/>
    <property type="match status" value="1"/>
</dbReference>
<dbReference type="InterPro" id="IPR000477">
    <property type="entry name" value="RT_dom"/>
</dbReference>
<feature type="transmembrane region" description="Helical" evidence="4">
    <location>
        <begin position="1103"/>
        <end position="1121"/>
    </location>
</feature>
<dbReference type="CDD" id="cd01647">
    <property type="entry name" value="RT_LTR"/>
    <property type="match status" value="1"/>
</dbReference>
<comment type="caution">
    <text evidence="7">The sequence shown here is derived from an EMBL/GenBank/DDBJ whole genome shotgun (WGS) entry which is preliminary data.</text>
</comment>
<organism evidence="7 8">
    <name type="scientific">Tanacetum coccineum</name>
    <dbReference type="NCBI Taxonomy" id="301880"/>
    <lineage>
        <taxon>Eukaryota</taxon>
        <taxon>Viridiplantae</taxon>
        <taxon>Streptophyta</taxon>
        <taxon>Embryophyta</taxon>
        <taxon>Tracheophyta</taxon>
        <taxon>Spermatophyta</taxon>
        <taxon>Magnoliopsida</taxon>
        <taxon>eudicotyledons</taxon>
        <taxon>Gunneridae</taxon>
        <taxon>Pentapetalae</taxon>
        <taxon>asterids</taxon>
        <taxon>campanulids</taxon>
        <taxon>Asterales</taxon>
        <taxon>Asteraceae</taxon>
        <taxon>Asteroideae</taxon>
        <taxon>Anthemideae</taxon>
        <taxon>Anthemidinae</taxon>
        <taxon>Tanacetum</taxon>
    </lineage>
</organism>
<dbReference type="Pfam" id="PF08284">
    <property type="entry name" value="RVP_2"/>
    <property type="match status" value="1"/>
</dbReference>
<feature type="region of interest" description="Disordered" evidence="3">
    <location>
        <begin position="226"/>
        <end position="340"/>
    </location>
</feature>
<dbReference type="Proteomes" id="UP001151760">
    <property type="component" value="Unassembled WGS sequence"/>
</dbReference>
<protein>
    <submittedName>
        <fullName evidence="7">Reverse transcriptase domain-containing protein</fullName>
    </submittedName>
</protein>
<dbReference type="CDD" id="cd09272">
    <property type="entry name" value="RNase_HI_RT_Ty1"/>
    <property type="match status" value="1"/>
</dbReference>
<feature type="domain" description="CCHC-type" evidence="5">
    <location>
        <begin position="361"/>
        <end position="376"/>
    </location>
</feature>
<dbReference type="Pfam" id="PF24626">
    <property type="entry name" value="SH3_Tf2-1"/>
    <property type="match status" value="1"/>
</dbReference>
<dbReference type="Gene3D" id="2.40.70.10">
    <property type="entry name" value="Acid Proteases"/>
    <property type="match status" value="1"/>
</dbReference>
<dbReference type="PROSITE" id="PS00141">
    <property type="entry name" value="ASP_PROTEASE"/>
    <property type="match status" value="1"/>
</dbReference>
<evidence type="ECO:0000259" key="6">
    <source>
        <dbReference type="PROSITE" id="PS50878"/>
    </source>
</evidence>
<dbReference type="PROSITE" id="PS50878">
    <property type="entry name" value="RT_POL"/>
    <property type="match status" value="1"/>
</dbReference>
<dbReference type="PROSITE" id="PS50158">
    <property type="entry name" value="ZF_CCHC"/>
    <property type="match status" value="1"/>
</dbReference>
<keyword evidence="4" id="KW-1133">Transmembrane helix</keyword>
<reference evidence="7" key="2">
    <citation type="submission" date="2022-01" db="EMBL/GenBank/DDBJ databases">
        <authorList>
            <person name="Yamashiro T."/>
            <person name="Shiraishi A."/>
            <person name="Satake H."/>
            <person name="Nakayama K."/>
        </authorList>
    </citation>
    <scope>NUCLEOTIDE SEQUENCE</scope>
</reference>
<keyword evidence="7" id="KW-0695">RNA-directed DNA polymerase</keyword>
<dbReference type="PANTHER" id="PTHR24559">
    <property type="entry name" value="TRANSPOSON TY3-I GAG-POL POLYPROTEIN"/>
    <property type="match status" value="1"/>
</dbReference>
<evidence type="ECO:0000313" key="7">
    <source>
        <dbReference type="EMBL" id="GJT44128.1"/>
    </source>
</evidence>